<evidence type="ECO:0000313" key="3">
    <source>
        <dbReference type="EMBL" id="SVA56946.1"/>
    </source>
</evidence>
<feature type="transmembrane region" description="Helical" evidence="2">
    <location>
        <begin position="130"/>
        <end position="151"/>
    </location>
</feature>
<evidence type="ECO:0000256" key="2">
    <source>
        <dbReference type="SAM" id="Phobius"/>
    </source>
</evidence>
<feature type="compositionally biased region" description="Basic and acidic residues" evidence="1">
    <location>
        <begin position="56"/>
        <end position="65"/>
    </location>
</feature>
<dbReference type="AlphaFoldDB" id="A0A381WWM4"/>
<dbReference type="EMBL" id="UINC01013137">
    <property type="protein sequence ID" value="SVA56946.1"/>
    <property type="molecule type" value="Genomic_DNA"/>
</dbReference>
<accession>A0A381WWM4</accession>
<reference evidence="3" key="1">
    <citation type="submission" date="2018-05" db="EMBL/GenBank/DDBJ databases">
        <authorList>
            <person name="Lanie J.A."/>
            <person name="Ng W.-L."/>
            <person name="Kazmierczak K.M."/>
            <person name="Andrzejewski T.M."/>
            <person name="Davidsen T.M."/>
            <person name="Wayne K.J."/>
            <person name="Tettelin H."/>
            <person name="Glass J.I."/>
            <person name="Rusch D."/>
            <person name="Podicherti R."/>
            <person name="Tsui H.-C.T."/>
            <person name="Winkler M.E."/>
        </authorList>
    </citation>
    <scope>NUCLEOTIDE SEQUENCE</scope>
</reference>
<feature type="transmembrane region" description="Helical" evidence="2">
    <location>
        <begin position="171"/>
        <end position="192"/>
    </location>
</feature>
<protein>
    <submittedName>
        <fullName evidence="3">Uncharacterized protein</fullName>
    </submittedName>
</protein>
<proteinExistence type="predicted"/>
<gene>
    <name evidence="3" type="ORF">METZ01_LOCUS109800</name>
</gene>
<name>A0A381WWM4_9ZZZZ</name>
<keyword evidence="2" id="KW-0812">Transmembrane</keyword>
<organism evidence="3">
    <name type="scientific">marine metagenome</name>
    <dbReference type="NCBI Taxonomy" id="408172"/>
    <lineage>
        <taxon>unclassified sequences</taxon>
        <taxon>metagenomes</taxon>
        <taxon>ecological metagenomes</taxon>
    </lineage>
</organism>
<sequence length="478" mass="54408">MTFLHGDIGHNNVVYEGKAGEIPIRVFVKLPGVVPGLADVSIKVFADDIHKVTIQPNKKDKDRKSKSPPPDIAEPIKGEKNLFSTQLWLMDYGSYSLDIRLYQGQIVHRASIPVNSTSSRILEMNRGTSILLSALLALLFFGAINIIRIAYKDSTQPPGDHPDRGKITKSYIVTVLSLIILSTIIFGGKNWWDKIDTAYQNNIFQTLENKIEILDNGKEKFMSIEIVDELWKQNRMSDIIPDHGKIMHIYLISDDYESIAHLHPSRTENTDIFIVKMPPVNFGKYYLFMDVTHETGFSHTMTNKIIYNGENVDFRNSIENIERDIDDSWILNSNENRITWKDKKYSYKSGDNIDLEFQVMKDGQPAVLEPYISMGGHAALLKKDQTVFVHIHPIGTISMASQEMFQENYIQSIVDQEDICFFGFINDSTDNYFNNTSPNGEVSFPAINLENTGEYGLWVQVKSAGEVITQKFDFEITL</sequence>
<keyword evidence="2" id="KW-1133">Transmembrane helix</keyword>
<feature type="region of interest" description="Disordered" evidence="1">
    <location>
        <begin position="56"/>
        <end position="76"/>
    </location>
</feature>
<keyword evidence="2" id="KW-0472">Membrane</keyword>
<evidence type="ECO:0000256" key="1">
    <source>
        <dbReference type="SAM" id="MobiDB-lite"/>
    </source>
</evidence>